<dbReference type="InterPro" id="IPR036938">
    <property type="entry name" value="PAP2/HPO_sf"/>
</dbReference>
<feature type="non-terminal residue" evidence="2">
    <location>
        <position position="1"/>
    </location>
</feature>
<sequence>VKPFGEGAITIPLYVGAAIFGELTKDIEVGSTTGEWGKRSLRTILVGAPPMLFLQRSLGASRPKEDDSHWRPFNDNNGVSGHSFMGAVPFITAAKMADNTYLKYFLYLGSMLCGWSRINDDCHYFSQAALGWWMAYLAASCTERTEKERKRVVIAPAPVADGVGFTVTLLF</sequence>
<evidence type="ECO:0000313" key="3">
    <source>
        <dbReference type="Proteomes" id="UP000320679"/>
    </source>
</evidence>
<dbReference type="AlphaFoldDB" id="A0A523V001"/>
<dbReference type="InterPro" id="IPR000326">
    <property type="entry name" value="PAP2/HPO"/>
</dbReference>
<reference evidence="2 3" key="1">
    <citation type="submission" date="2019-03" db="EMBL/GenBank/DDBJ databases">
        <title>Metabolic potential of uncultured bacteria and archaea associated with petroleum seepage in deep-sea sediments.</title>
        <authorList>
            <person name="Dong X."/>
            <person name="Hubert C."/>
        </authorList>
    </citation>
    <scope>NUCLEOTIDE SEQUENCE [LARGE SCALE GENOMIC DNA]</scope>
    <source>
        <strain evidence="2">E29_bin78</strain>
    </source>
</reference>
<evidence type="ECO:0000313" key="2">
    <source>
        <dbReference type="EMBL" id="TET48094.1"/>
    </source>
</evidence>
<dbReference type="SUPFAM" id="SSF48317">
    <property type="entry name" value="Acid phosphatase/Vanadium-dependent haloperoxidase"/>
    <property type="match status" value="1"/>
</dbReference>
<name>A0A523V001_UNCAE</name>
<gene>
    <name evidence="2" type="ORF">E3J59_01140</name>
</gene>
<dbReference type="Gene3D" id="1.20.144.10">
    <property type="entry name" value="Phosphatidic acid phosphatase type 2/haloperoxidase"/>
    <property type="match status" value="1"/>
</dbReference>
<dbReference type="CDD" id="cd01610">
    <property type="entry name" value="PAP2_like"/>
    <property type="match status" value="1"/>
</dbReference>
<comment type="caution">
    <text evidence="2">The sequence shown here is derived from an EMBL/GenBank/DDBJ whole genome shotgun (WGS) entry which is preliminary data.</text>
</comment>
<proteinExistence type="predicted"/>
<protein>
    <submittedName>
        <fullName evidence="2">Phosphatase PAP2 family protein</fullName>
    </submittedName>
</protein>
<evidence type="ECO:0000259" key="1">
    <source>
        <dbReference type="Pfam" id="PF01569"/>
    </source>
</evidence>
<dbReference type="EMBL" id="SOJK01000053">
    <property type="protein sequence ID" value="TET48094.1"/>
    <property type="molecule type" value="Genomic_DNA"/>
</dbReference>
<accession>A0A523V001</accession>
<feature type="domain" description="Phosphatidic acid phosphatase type 2/haloperoxidase" evidence="1">
    <location>
        <begin position="68"/>
        <end position="141"/>
    </location>
</feature>
<dbReference type="Pfam" id="PF01569">
    <property type="entry name" value="PAP2"/>
    <property type="match status" value="1"/>
</dbReference>
<organism evidence="2 3">
    <name type="scientific">Aerophobetes bacterium</name>
    <dbReference type="NCBI Taxonomy" id="2030807"/>
    <lineage>
        <taxon>Bacteria</taxon>
        <taxon>Candidatus Aerophobota</taxon>
    </lineage>
</organism>
<dbReference type="Proteomes" id="UP000320679">
    <property type="component" value="Unassembled WGS sequence"/>
</dbReference>